<feature type="transmembrane region" description="Helical" evidence="1">
    <location>
        <begin position="21"/>
        <end position="40"/>
    </location>
</feature>
<keyword evidence="1" id="KW-0812">Transmembrane</keyword>
<evidence type="ECO:0000313" key="3">
    <source>
        <dbReference type="Proteomes" id="UP000589520"/>
    </source>
</evidence>
<organism evidence="2 3">
    <name type="scientific">Granulicella arctica</name>
    <dbReference type="NCBI Taxonomy" id="940613"/>
    <lineage>
        <taxon>Bacteria</taxon>
        <taxon>Pseudomonadati</taxon>
        <taxon>Acidobacteriota</taxon>
        <taxon>Terriglobia</taxon>
        <taxon>Terriglobales</taxon>
        <taxon>Acidobacteriaceae</taxon>
        <taxon>Granulicella</taxon>
    </lineage>
</organism>
<protein>
    <recommendedName>
        <fullName evidence="4">Transmembrane protein</fullName>
    </recommendedName>
</protein>
<feature type="transmembrane region" description="Helical" evidence="1">
    <location>
        <begin position="46"/>
        <end position="64"/>
    </location>
</feature>
<evidence type="ECO:0000313" key="2">
    <source>
        <dbReference type="EMBL" id="NYF79888.1"/>
    </source>
</evidence>
<proteinExistence type="predicted"/>
<keyword evidence="3" id="KW-1185">Reference proteome</keyword>
<dbReference type="EMBL" id="JACCCW010000002">
    <property type="protein sequence ID" value="NYF79888.1"/>
    <property type="molecule type" value="Genomic_DNA"/>
</dbReference>
<evidence type="ECO:0008006" key="4">
    <source>
        <dbReference type="Google" id="ProtNLM"/>
    </source>
</evidence>
<feature type="transmembrane region" description="Helical" evidence="1">
    <location>
        <begin position="71"/>
        <end position="90"/>
    </location>
</feature>
<evidence type="ECO:0000256" key="1">
    <source>
        <dbReference type="SAM" id="Phobius"/>
    </source>
</evidence>
<keyword evidence="1" id="KW-1133">Transmembrane helix</keyword>
<accession>A0A7Y9TTE5</accession>
<reference evidence="2 3" key="1">
    <citation type="submission" date="2020-07" db="EMBL/GenBank/DDBJ databases">
        <title>Genomic Encyclopedia of Type Strains, Phase IV (KMG-V): Genome sequencing to study the core and pangenomes of soil and plant-associated prokaryotes.</title>
        <authorList>
            <person name="Whitman W."/>
        </authorList>
    </citation>
    <scope>NUCLEOTIDE SEQUENCE [LARGE SCALE GENOMIC DNA]</scope>
    <source>
        <strain evidence="2 3">X4EP2</strain>
    </source>
</reference>
<name>A0A7Y9TTE5_9BACT</name>
<dbReference type="AlphaFoldDB" id="A0A7Y9TTE5"/>
<comment type="caution">
    <text evidence="2">The sequence shown here is derived from an EMBL/GenBank/DDBJ whole genome shotgun (WGS) entry which is preliminary data.</text>
</comment>
<keyword evidence="1" id="KW-0472">Membrane</keyword>
<sequence>MKETNMTEANSSQSPDLFTRKWLLVVILCMVPAFALFAYFGDSGRGRAAAGSTIVIMYAARGCWDLRRHTWFWVTLTILIALHVLLVLLVPWTSKSYPGLILFPIAAVDYAIVYGCIKLVDRMMNRA</sequence>
<dbReference type="Proteomes" id="UP000589520">
    <property type="component" value="Unassembled WGS sequence"/>
</dbReference>
<gene>
    <name evidence="2" type="ORF">HDF17_002208</name>
</gene>
<feature type="transmembrane region" description="Helical" evidence="1">
    <location>
        <begin position="96"/>
        <end position="117"/>
    </location>
</feature>